<name>X1ARM3_9ZZZZ</name>
<gene>
    <name evidence="1" type="ORF">S01H4_34171</name>
</gene>
<organism evidence="1">
    <name type="scientific">marine sediment metagenome</name>
    <dbReference type="NCBI Taxonomy" id="412755"/>
    <lineage>
        <taxon>unclassified sequences</taxon>
        <taxon>metagenomes</taxon>
        <taxon>ecological metagenomes</taxon>
    </lineage>
</organism>
<comment type="caution">
    <text evidence="1">The sequence shown here is derived from an EMBL/GenBank/DDBJ whole genome shotgun (WGS) entry which is preliminary data.</text>
</comment>
<feature type="non-terminal residue" evidence="1">
    <location>
        <position position="1"/>
    </location>
</feature>
<proteinExistence type="predicted"/>
<evidence type="ECO:0000313" key="1">
    <source>
        <dbReference type="EMBL" id="GAG85474.1"/>
    </source>
</evidence>
<dbReference type="EMBL" id="BART01018067">
    <property type="protein sequence ID" value="GAG85474.1"/>
    <property type="molecule type" value="Genomic_DNA"/>
</dbReference>
<protein>
    <submittedName>
        <fullName evidence="1">Uncharacterized protein</fullName>
    </submittedName>
</protein>
<sequence>ITSTTVTTDNNGNWEWEIDTSSLSSMQDEREIEIRSWSWDSWWGLYSYEYFEDLSMVVAESGYDSYYTESLDSDSQTGDYSIKQEYCGSSIWFKWDPSSDFDITNCDYLVFDLKANFSSNDNTDIYQLLFRSGGSDYYAYNPDMAYYTSWTTYQISLDWDSDDYGSSGSPDMSQVDYFHFYFSTSTEINITAYWDSMRFLMSQKSYFTPLLATDFPFYYETSPSNNEWDFSEETIEETTDINLDTTAQNGYLLGNPSSATVSSFKVEFHDLGSIDASEFTIIEVRIKTNVSDLQIRT</sequence>
<reference evidence="1" key="1">
    <citation type="journal article" date="2014" name="Front. Microbiol.">
        <title>High frequency of phylogenetically diverse reductive dehalogenase-homologous genes in deep subseafloor sedimentary metagenomes.</title>
        <authorList>
            <person name="Kawai M."/>
            <person name="Futagami T."/>
            <person name="Toyoda A."/>
            <person name="Takaki Y."/>
            <person name="Nishi S."/>
            <person name="Hori S."/>
            <person name="Arai W."/>
            <person name="Tsubouchi T."/>
            <person name="Morono Y."/>
            <person name="Uchiyama I."/>
            <person name="Ito T."/>
            <person name="Fujiyama A."/>
            <person name="Inagaki F."/>
            <person name="Takami H."/>
        </authorList>
    </citation>
    <scope>NUCLEOTIDE SEQUENCE</scope>
    <source>
        <strain evidence="1">Expedition CK06-06</strain>
    </source>
</reference>
<feature type="non-terminal residue" evidence="1">
    <location>
        <position position="297"/>
    </location>
</feature>
<accession>X1ARM3</accession>
<dbReference type="AlphaFoldDB" id="X1ARM3"/>